<reference evidence="2 3" key="1">
    <citation type="submission" date="2018-01" db="EMBL/GenBank/DDBJ databases">
        <title>Whole genome sequencing of Histamine producing bacteria.</title>
        <authorList>
            <person name="Butler K."/>
        </authorList>
    </citation>
    <scope>NUCLEOTIDE SEQUENCE [LARGE SCALE GENOMIC DNA]</scope>
    <source>
        <strain evidence="2 3">FS-7.2</strain>
    </source>
</reference>
<sequence>MSENKTGITSLGEFYSQNNINKSTVMTGVTLEQLKAFKAWALNNKDELVKINEDTKYRKILEDNDEIYFLALYLEHVASKGEFENLDKINLEYLNQLNSNNQKLDNSDYQFNYDDQPIYDSQNIQLDYDDQNIQLNYDEQNIQLDYDSQNIPPDVIQRESVSEVLRAGSSTSLRDDKGHGNEKKHSDTLFVPISDPRNKIGANFELSTHSFDEDFNLKVVDDNSPSILKKNGIYSLANSRLLDPLYLNQVAELAKLSGDEFVEIVIPKVLGTLDLKMEFADKMKRALLDVGFPEDRVALPDLLGEKDSVDSSNTANEYQINRDRVSSAIDSDGGDATEKRIIKTVLSATENLSSSFSLPEFAKAVSSVDSGVSVFLQEFPDGEGFGLSYSTFGDSRDGFSHNIGSLVGSGLIGDMPNIIGANGSLMKQCSLDFNCSKSEMMSHAIQSVIEHLAEQKNREVDSIHFGDVKNAISKGLDTKNKGFKFTSLKDRDEICRVFNIQISGGYKKNPDELIISFYNSNEKFKLADVFPVRETYTYDHQESQDTKKKSTGMNKKTEQVTPKPESPDDSIEPMRTWEDNAFKI</sequence>
<name>A0A2T3KMB9_9GAMM</name>
<gene>
    <name evidence="2" type="ORF">C9J27_02525</name>
</gene>
<evidence type="ECO:0000256" key="1">
    <source>
        <dbReference type="SAM" id="MobiDB-lite"/>
    </source>
</evidence>
<evidence type="ECO:0000313" key="2">
    <source>
        <dbReference type="EMBL" id="PSV00922.1"/>
    </source>
</evidence>
<feature type="region of interest" description="Disordered" evidence="1">
    <location>
        <begin position="539"/>
        <end position="584"/>
    </location>
</feature>
<protein>
    <submittedName>
        <fullName evidence="2">Uncharacterized protein</fullName>
    </submittedName>
</protein>
<feature type="compositionally biased region" description="Basic and acidic residues" evidence="1">
    <location>
        <begin position="539"/>
        <end position="548"/>
    </location>
</feature>
<dbReference type="EMBL" id="PYNF01000002">
    <property type="protein sequence ID" value="PSV00922.1"/>
    <property type="molecule type" value="Genomic_DNA"/>
</dbReference>
<dbReference type="Proteomes" id="UP000241426">
    <property type="component" value="Unassembled WGS sequence"/>
</dbReference>
<proteinExistence type="predicted"/>
<comment type="caution">
    <text evidence="2">The sequence shown here is derived from an EMBL/GenBank/DDBJ whole genome shotgun (WGS) entry which is preliminary data.</text>
</comment>
<feature type="compositionally biased region" description="Basic and acidic residues" evidence="1">
    <location>
        <begin position="173"/>
        <end position="187"/>
    </location>
</feature>
<feature type="compositionally biased region" description="Basic and acidic residues" evidence="1">
    <location>
        <begin position="575"/>
        <end position="584"/>
    </location>
</feature>
<dbReference type="RefSeq" id="WP_107288649.1">
    <property type="nucleotide sequence ID" value="NZ_PYNF01000002.1"/>
</dbReference>
<accession>A0A2T3KMB9</accession>
<organism evidence="2 3">
    <name type="scientific">Photobacterium kishitanii</name>
    <dbReference type="NCBI Taxonomy" id="318456"/>
    <lineage>
        <taxon>Bacteria</taxon>
        <taxon>Pseudomonadati</taxon>
        <taxon>Pseudomonadota</taxon>
        <taxon>Gammaproteobacteria</taxon>
        <taxon>Vibrionales</taxon>
        <taxon>Vibrionaceae</taxon>
        <taxon>Photobacterium</taxon>
    </lineage>
</organism>
<dbReference type="AlphaFoldDB" id="A0A2T3KMB9"/>
<feature type="region of interest" description="Disordered" evidence="1">
    <location>
        <begin position="168"/>
        <end position="187"/>
    </location>
</feature>
<evidence type="ECO:0000313" key="3">
    <source>
        <dbReference type="Proteomes" id="UP000241426"/>
    </source>
</evidence>